<protein>
    <submittedName>
        <fullName evidence="8">MFS transporter</fullName>
    </submittedName>
</protein>
<evidence type="ECO:0000256" key="6">
    <source>
        <dbReference type="SAM" id="Phobius"/>
    </source>
</evidence>
<keyword evidence="3 6" id="KW-1133">Transmembrane helix</keyword>
<dbReference type="RefSeq" id="WP_310519199.1">
    <property type="nucleotide sequence ID" value="NZ_BAABBS010000001.1"/>
</dbReference>
<feature type="region of interest" description="Disordered" evidence="5">
    <location>
        <begin position="1"/>
        <end position="21"/>
    </location>
</feature>
<keyword evidence="4 6" id="KW-0472">Membrane</keyword>
<dbReference type="PANTHER" id="PTHR23530">
    <property type="entry name" value="TRANSPORT PROTEIN-RELATED"/>
    <property type="match status" value="1"/>
</dbReference>
<feature type="transmembrane region" description="Helical" evidence="6">
    <location>
        <begin position="91"/>
        <end position="111"/>
    </location>
</feature>
<feature type="transmembrane region" description="Helical" evidence="6">
    <location>
        <begin position="30"/>
        <end position="51"/>
    </location>
</feature>
<name>A0ABU1FFD0_9MICO</name>
<dbReference type="SUPFAM" id="SSF103473">
    <property type="entry name" value="MFS general substrate transporter"/>
    <property type="match status" value="1"/>
</dbReference>
<dbReference type="PANTHER" id="PTHR23530:SF1">
    <property type="entry name" value="PERMEASE, MAJOR FACILITATOR SUPERFAMILY-RELATED"/>
    <property type="match status" value="1"/>
</dbReference>
<evidence type="ECO:0000313" key="9">
    <source>
        <dbReference type="Proteomes" id="UP001260072"/>
    </source>
</evidence>
<feature type="transmembrane region" description="Helical" evidence="6">
    <location>
        <begin position="311"/>
        <end position="344"/>
    </location>
</feature>
<dbReference type="Pfam" id="PF07690">
    <property type="entry name" value="MFS_1"/>
    <property type="match status" value="1"/>
</dbReference>
<feature type="transmembrane region" description="Helical" evidence="6">
    <location>
        <begin position="244"/>
        <end position="263"/>
    </location>
</feature>
<feature type="region of interest" description="Disordered" evidence="5">
    <location>
        <begin position="426"/>
        <end position="452"/>
    </location>
</feature>
<organism evidence="8 9">
    <name type="scientific">Agromyces indicus</name>
    <dbReference type="NCBI Taxonomy" id="758919"/>
    <lineage>
        <taxon>Bacteria</taxon>
        <taxon>Bacillati</taxon>
        <taxon>Actinomycetota</taxon>
        <taxon>Actinomycetes</taxon>
        <taxon>Micrococcales</taxon>
        <taxon>Microbacteriaceae</taxon>
        <taxon>Agromyces</taxon>
    </lineage>
</organism>
<keyword evidence="9" id="KW-1185">Reference proteome</keyword>
<accession>A0ABU1FFD0</accession>
<dbReference type="InterPro" id="IPR036259">
    <property type="entry name" value="MFS_trans_sf"/>
</dbReference>
<feature type="transmembrane region" description="Helical" evidence="6">
    <location>
        <begin position="117"/>
        <end position="142"/>
    </location>
</feature>
<dbReference type="Proteomes" id="UP001260072">
    <property type="component" value="Unassembled WGS sequence"/>
</dbReference>
<evidence type="ECO:0000256" key="2">
    <source>
        <dbReference type="ARBA" id="ARBA00022692"/>
    </source>
</evidence>
<evidence type="ECO:0000256" key="1">
    <source>
        <dbReference type="ARBA" id="ARBA00004651"/>
    </source>
</evidence>
<sequence length="452" mass="47212">MTAGASDANGGEGGGPSADGRAARRVQGTYYTLTLGNTLAASFIWGINTLFLLDAGLTNLEAFAANAFFSLGMFVFEIPTGVVADTLGRRASYLLGTLTLAATTALYWMLWVWQSPFWAWAVVSVLLGLGFTFFSGAVDAWLVDALTATGYSGSLEAVFGRAVVVGNVAMLGGSVLGGVIAQLTNLGVPFLIRAGILVVMLVVAAVLMRDLGFTPERGAGPLKATRTVLRASITHGLGNRPVRWLMLTTPFTTGVGFYAFYALQPYLLELWGDEGAYSIAGLAAALLSGAGIVGGLLAPVVRRRFRKRTSVILLSTITSAAVLVALAVSANFWVAVVLIAVWGVSSSIDDPVHRAYLNDMIPSKQRATVLSFDSLLGSAGGAAIQPVLGRTADLGGYGFSMLWSGVFQALAVPFVLLSRAQHDPADTAREVTSAPQPGDEPTTDAALPPTVD</sequence>
<evidence type="ECO:0000256" key="5">
    <source>
        <dbReference type="SAM" id="MobiDB-lite"/>
    </source>
</evidence>
<evidence type="ECO:0000259" key="7">
    <source>
        <dbReference type="PROSITE" id="PS50850"/>
    </source>
</evidence>
<reference evidence="9" key="1">
    <citation type="submission" date="2023-07" db="EMBL/GenBank/DDBJ databases">
        <title>Description of three actinobacteria isolated from air of manufacturing shop in a pharmaceutical factory.</title>
        <authorList>
            <person name="Zhang D.-F."/>
        </authorList>
    </citation>
    <scope>NUCLEOTIDE SEQUENCE [LARGE SCALE GENOMIC DNA]</scope>
    <source>
        <strain evidence="9">CCTCC AB 2011122</strain>
    </source>
</reference>
<dbReference type="InterPro" id="IPR011701">
    <property type="entry name" value="MFS"/>
</dbReference>
<gene>
    <name evidence="8" type="ORF">RH861_00080</name>
</gene>
<evidence type="ECO:0000256" key="3">
    <source>
        <dbReference type="ARBA" id="ARBA00022989"/>
    </source>
</evidence>
<comment type="caution">
    <text evidence="8">The sequence shown here is derived from an EMBL/GenBank/DDBJ whole genome shotgun (WGS) entry which is preliminary data.</text>
</comment>
<dbReference type="InterPro" id="IPR020846">
    <property type="entry name" value="MFS_dom"/>
</dbReference>
<comment type="subcellular location">
    <subcellularLocation>
        <location evidence="1">Cell membrane</location>
        <topology evidence="1">Multi-pass membrane protein</topology>
    </subcellularLocation>
</comment>
<dbReference type="Gene3D" id="1.20.1250.20">
    <property type="entry name" value="MFS general substrate transporter like domains"/>
    <property type="match status" value="1"/>
</dbReference>
<feature type="transmembrane region" description="Helical" evidence="6">
    <location>
        <begin position="190"/>
        <end position="208"/>
    </location>
</feature>
<dbReference type="InterPro" id="IPR053160">
    <property type="entry name" value="MFS_DHA3_Transporter"/>
</dbReference>
<keyword evidence="2 6" id="KW-0812">Transmembrane</keyword>
<feature type="transmembrane region" description="Helical" evidence="6">
    <location>
        <begin position="275"/>
        <end position="299"/>
    </location>
</feature>
<feature type="transmembrane region" description="Helical" evidence="6">
    <location>
        <begin position="63"/>
        <end position="84"/>
    </location>
</feature>
<evidence type="ECO:0000313" key="8">
    <source>
        <dbReference type="EMBL" id="MDR5690454.1"/>
    </source>
</evidence>
<feature type="domain" description="Major facilitator superfamily (MFS) profile" evidence="7">
    <location>
        <begin position="1"/>
        <end position="423"/>
    </location>
</feature>
<proteinExistence type="predicted"/>
<dbReference type="PROSITE" id="PS50850">
    <property type="entry name" value="MFS"/>
    <property type="match status" value="1"/>
</dbReference>
<feature type="transmembrane region" description="Helical" evidence="6">
    <location>
        <begin position="162"/>
        <end position="184"/>
    </location>
</feature>
<feature type="transmembrane region" description="Helical" evidence="6">
    <location>
        <begin position="397"/>
        <end position="417"/>
    </location>
</feature>
<evidence type="ECO:0000256" key="4">
    <source>
        <dbReference type="ARBA" id="ARBA00023136"/>
    </source>
</evidence>
<dbReference type="EMBL" id="JAVKGS010000001">
    <property type="protein sequence ID" value="MDR5690454.1"/>
    <property type="molecule type" value="Genomic_DNA"/>
</dbReference>